<feature type="transmembrane region" description="Helical" evidence="7">
    <location>
        <begin position="545"/>
        <end position="566"/>
    </location>
</feature>
<evidence type="ECO:0000313" key="10">
    <source>
        <dbReference type="Proteomes" id="UP000765509"/>
    </source>
</evidence>
<dbReference type="InterPro" id="IPR018247">
    <property type="entry name" value="EF_Hand_1_Ca_BS"/>
</dbReference>
<dbReference type="InterPro" id="IPR011992">
    <property type="entry name" value="EF-hand-dom_pair"/>
</dbReference>
<dbReference type="FunFam" id="2.30.30.60:FF:000006">
    <property type="entry name" value="Predicted mechanosensitive ion channel"/>
    <property type="match status" value="1"/>
</dbReference>
<feature type="domain" description="EF-hand" evidence="8">
    <location>
        <begin position="466"/>
        <end position="501"/>
    </location>
</feature>
<evidence type="ECO:0000313" key="9">
    <source>
        <dbReference type="EMBL" id="MBW0515515.1"/>
    </source>
</evidence>
<evidence type="ECO:0000256" key="1">
    <source>
        <dbReference type="ARBA" id="ARBA00004370"/>
    </source>
</evidence>
<feature type="transmembrane region" description="Helical" evidence="7">
    <location>
        <begin position="519"/>
        <end position="539"/>
    </location>
</feature>
<feature type="transmembrane region" description="Helical" evidence="7">
    <location>
        <begin position="230"/>
        <end position="251"/>
    </location>
</feature>
<dbReference type="EMBL" id="AVOT02024670">
    <property type="protein sequence ID" value="MBW0515515.1"/>
    <property type="molecule type" value="Genomic_DNA"/>
</dbReference>
<keyword evidence="3" id="KW-0106">Calcium</keyword>
<protein>
    <recommendedName>
        <fullName evidence="8">EF-hand domain-containing protein</fullName>
    </recommendedName>
</protein>
<dbReference type="Gene3D" id="2.30.30.60">
    <property type="match status" value="1"/>
</dbReference>
<evidence type="ECO:0000256" key="7">
    <source>
        <dbReference type="SAM" id="Phobius"/>
    </source>
</evidence>
<dbReference type="SUPFAM" id="SSF50182">
    <property type="entry name" value="Sm-like ribonucleoproteins"/>
    <property type="match status" value="1"/>
</dbReference>
<feature type="transmembrane region" description="Helical" evidence="7">
    <location>
        <begin position="184"/>
        <end position="209"/>
    </location>
</feature>
<feature type="compositionally biased region" description="Low complexity" evidence="6">
    <location>
        <begin position="754"/>
        <end position="776"/>
    </location>
</feature>
<keyword evidence="10" id="KW-1185">Reference proteome</keyword>
<dbReference type="Pfam" id="PF25886">
    <property type="entry name" value="Msy1"/>
    <property type="match status" value="1"/>
</dbReference>
<dbReference type="GO" id="GO:0006874">
    <property type="term" value="P:intracellular calcium ion homeostasis"/>
    <property type="evidence" value="ECO:0007669"/>
    <property type="project" value="TreeGrafter"/>
</dbReference>
<evidence type="ECO:0000256" key="6">
    <source>
        <dbReference type="SAM" id="MobiDB-lite"/>
    </source>
</evidence>
<evidence type="ECO:0000256" key="5">
    <source>
        <dbReference type="ARBA" id="ARBA00023136"/>
    </source>
</evidence>
<accession>A0A9Q3HV23</accession>
<feature type="compositionally biased region" description="Polar residues" evidence="6">
    <location>
        <begin position="58"/>
        <end position="74"/>
    </location>
</feature>
<dbReference type="AlphaFoldDB" id="A0A9Q3HV23"/>
<dbReference type="OrthoDB" id="544685at2759"/>
<feature type="region of interest" description="Disordered" evidence="6">
    <location>
        <begin position="739"/>
        <end position="806"/>
    </location>
</feature>
<dbReference type="Proteomes" id="UP000765509">
    <property type="component" value="Unassembled WGS sequence"/>
</dbReference>
<dbReference type="PANTHER" id="PTHR31323:SF11">
    <property type="entry name" value="EF-HAND DOMAIN-CONTAINING PROTEIN"/>
    <property type="match status" value="1"/>
</dbReference>
<name>A0A9Q3HV23_9BASI</name>
<evidence type="ECO:0000256" key="2">
    <source>
        <dbReference type="ARBA" id="ARBA00022692"/>
    </source>
</evidence>
<dbReference type="Pfam" id="PF13405">
    <property type="entry name" value="EF-hand_6"/>
    <property type="match status" value="1"/>
</dbReference>
<comment type="subcellular location">
    <subcellularLocation>
        <location evidence="1">Membrane</location>
    </subcellularLocation>
</comment>
<sequence length="806" mass="90526">MHPDPSQVIHPELQQPSQETLPKASTPPSISSSHLPQGDAEALATRYKRALASPKPISPSTHSFKSSLPSSRQKTVGLAAQSSYSSDDDSSFDWNKSDESELDENEREQRHKEKVRQENDFNQQDHHLKRAKRLRKVYLSFIRLSKFVRTTLLLLLGCSITITPTIIVIVSFHNSSAKLHVLVWSIWASIIIFTSCITSILVEVFPAIVFKAFNLFYGSTPEKLKTQVELWLGVKAWIKLALSLTWCYVAIEVMFTSFFPFQAYSQLSYFHTIRKITCACFGSGLVLLIEKILLQIVKVNFHSTSLKDRLWQNNKALWALDKLAAAKDNPWAPRKLNTTIPNTPMMTGTHSPFFSGKHSRAKTSAVGVSLHPNSSKSGGESLSAAQLEKKLKAEARKATHARSGSLLSMTDQLTAAITQATSQGRKADLLGSSAYSAKKLARKLFEGLDEDQGGFLTPDEFEPYFKNRHDAIEAFQLFDKDGNGDINRKEMRNAVSRIYRERRALATSLKDMSSAVAKLDAVLLAISLLISVFIWLFIFNPHQTTAQLAPMSTIILGFSFVFGNAAKNLFESMLFIFSVHPYDVGDLVFIDESPMYVLEFGLFATTFQRVDGQVIIIPNSILSSEKHILNVRRSGSMWETTNVMVGFDTPLEALHEFRARLRQYVTDHPREWQGGLDVNIEFMQNQNLIQLIIAMEHKGNWQDWGARWDRRTMLMREMKKIMDQLNIVYKLPTQPVSFTSKHAGPRGGLADYMKSSLNRSTKSTKSKSPASNSSRAFGETSGARNNPHAGWNPTGLSSLRVHTKNL</sequence>
<dbReference type="GO" id="GO:0005509">
    <property type="term" value="F:calcium ion binding"/>
    <property type="evidence" value="ECO:0007669"/>
    <property type="project" value="InterPro"/>
</dbReference>
<dbReference type="InterPro" id="IPR006685">
    <property type="entry name" value="MscS_channel_2nd"/>
</dbReference>
<dbReference type="InterPro" id="IPR023408">
    <property type="entry name" value="MscS_beta-dom_sf"/>
</dbReference>
<dbReference type="PROSITE" id="PS50222">
    <property type="entry name" value="EF_HAND_2"/>
    <property type="match status" value="1"/>
</dbReference>
<evidence type="ECO:0000256" key="3">
    <source>
        <dbReference type="ARBA" id="ARBA00022837"/>
    </source>
</evidence>
<dbReference type="SMART" id="SM00054">
    <property type="entry name" value="EFh"/>
    <property type="match status" value="2"/>
</dbReference>
<feature type="transmembrane region" description="Helical" evidence="7">
    <location>
        <begin position="271"/>
        <end position="289"/>
    </location>
</feature>
<organism evidence="9 10">
    <name type="scientific">Austropuccinia psidii MF-1</name>
    <dbReference type="NCBI Taxonomy" id="1389203"/>
    <lineage>
        <taxon>Eukaryota</taxon>
        <taxon>Fungi</taxon>
        <taxon>Dikarya</taxon>
        <taxon>Basidiomycota</taxon>
        <taxon>Pucciniomycotina</taxon>
        <taxon>Pucciniomycetes</taxon>
        <taxon>Pucciniales</taxon>
        <taxon>Sphaerophragmiaceae</taxon>
        <taxon>Austropuccinia</taxon>
    </lineage>
</organism>
<comment type="caution">
    <text evidence="9">The sequence shown here is derived from an EMBL/GenBank/DDBJ whole genome shotgun (WGS) entry which is preliminary data.</text>
</comment>
<dbReference type="PANTHER" id="PTHR31323">
    <property type="entry name" value="MECHANOSENSITIVE ION CHANNEL PROTEIN MSY2"/>
    <property type="match status" value="1"/>
</dbReference>
<dbReference type="GO" id="GO:0005262">
    <property type="term" value="F:calcium channel activity"/>
    <property type="evidence" value="ECO:0007669"/>
    <property type="project" value="TreeGrafter"/>
</dbReference>
<dbReference type="InterPro" id="IPR002048">
    <property type="entry name" value="EF_hand_dom"/>
</dbReference>
<keyword evidence="4 7" id="KW-1133">Transmembrane helix</keyword>
<dbReference type="InterPro" id="IPR058650">
    <property type="entry name" value="Msy1/2-like"/>
</dbReference>
<dbReference type="Gene3D" id="1.10.238.10">
    <property type="entry name" value="EF-hand"/>
    <property type="match status" value="1"/>
</dbReference>
<feature type="transmembrane region" description="Helical" evidence="7">
    <location>
        <begin position="152"/>
        <end position="172"/>
    </location>
</feature>
<gene>
    <name evidence="9" type="ORF">O181_055230</name>
</gene>
<dbReference type="Pfam" id="PF00924">
    <property type="entry name" value="MS_channel_2nd"/>
    <property type="match status" value="1"/>
</dbReference>
<dbReference type="GO" id="GO:0016020">
    <property type="term" value="C:membrane"/>
    <property type="evidence" value="ECO:0007669"/>
    <property type="project" value="UniProtKB-SubCell"/>
</dbReference>
<evidence type="ECO:0000256" key="4">
    <source>
        <dbReference type="ARBA" id="ARBA00022989"/>
    </source>
</evidence>
<dbReference type="PROSITE" id="PS00018">
    <property type="entry name" value="EF_HAND_1"/>
    <property type="match status" value="1"/>
</dbReference>
<keyword evidence="2 7" id="KW-0812">Transmembrane</keyword>
<proteinExistence type="predicted"/>
<dbReference type="CDD" id="cd00051">
    <property type="entry name" value="EFh"/>
    <property type="match status" value="1"/>
</dbReference>
<feature type="compositionally biased region" description="Basic and acidic residues" evidence="6">
    <location>
        <begin position="107"/>
        <end position="125"/>
    </location>
</feature>
<evidence type="ECO:0000259" key="8">
    <source>
        <dbReference type="PROSITE" id="PS50222"/>
    </source>
</evidence>
<reference evidence="9" key="1">
    <citation type="submission" date="2021-03" db="EMBL/GenBank/DDBJ databases">
        <title>Draft genome sequence of rust myrtle Austropuccinia psidii MF-1, a brazilian biotype.</title>
        <authorList>
            <person name="Quecine M.C."/>
            <person name="Pachon D.M.R."/>
            <person name="Bonatelli M.L."/>
            <person name="Correr F.H."/>
            <person name="Franceschini L.M."/>
            <person name="Leite T.F."/>
            <person name="Margarido G.R.A."/>
            <person name="Almeida C.A."/>
            <person name="Ferrarezi J.A."/>
            <person name="Labate C.A."/>
        </authorList>
    </citation>
    <scope>NUCLEOTIDE SEQUENCE</scope>
    <source>
        <strain evidence="9">MF-1</strain>
    </source>
</reference>
<dbReference type="InterPro" id="IPR010920">
    <property type="entry name" value="LSM_dom_sf"/>
</dbReference>
<feature type="region of interest" description="Disordered" evidence="6">
    <location>
        <begin position="1"/>
        <end position="125"/>
    </location>
</feature>
<keyword evidence="5 7" id="KW-0472">Membrane</keyword>
<dbReference type="SUPFAM" id="SSF47473">
    <property type="entry name" value="EF-hand"/>
    <property type="match status" value="1"/>
</dbReference>
<feature type="compositionally biased region" description="Polar residues" evidence="6">
    <location>
        <begin position="26"/>
        <end position="35"/>
    </location>
</feature>